<keyword evidence="6 7" id="KW-0961">Cell wall biogenesis/degradation</keyword>
<gene>
    <name evidence="9" type="ORF">H0I76_13995</name>
</gene>
<evidence type="ECO:0000256" key="3">
    <source>
        <dbReference type="ARBA" id="ARBA00022679"/>
    </source>
</evidence>
<dbReference type="GO" id="GO:0004180">
    <property type="term" value="F:carboxypeptidase activity"/>
    <property type="evidence" value="ECO:0007669"/>
    <property type="project" value="UniProtKB-ARBA"/>
</dbReference>
<name>A0A8J7SDV7_9RHOB</name>
<dbReference type="PANTHER" id="PTHR36699">
    <property type="entry name" value="LD-TRANSPEPTIDASE"/>
    <property type="match status" value="1"/>
</dbReference>
<dbReference type="Gene3D" id="2.40.440.10">
    <property type="entry name" value="L,D-transpeptidase catalytic domain-like"/>
    <property type="match status" value="1"/>
</dbReference>
<dbReference type="PROSITE" id="PS51257">
    <property type="entry name" value="PROKAR_LIPOPROTEIN"/>
    <property type="match status" value="1"/>
</dbReference>
<dbReference type="SUPFAM" id="SSF141523">
    <property type="entry name" value="L,D-transpeptidase catalytic domain-like"/>
    <property type="match status" value="1"/>
</dbReference>
<feature type="active site" description="Nucleophile" evidence="7">
    <location>
        <position position="148"/>
    </location>
</feature>
<keyword evidence="10" id="KW-1185">Reference proteome</keyword>
<evidence type="ECO:0000256" key="6">
    <source>
        <dbReference type="ARBA" id="ARBA00023316"/>
    </source>
</evidence>
<keyword evidence="4 7" id="KW-0133">Cell shape</keyword>
<comment type="pathway">
    <text evidence="1 7">Cell wall biogenesis; peptidoglycan biosynthesis.</text>
</comment>
<comment type="caution">
    <text evidence="9">The sequence shown here is derived from an EMBL/GenBank/DDBJ whole genome shotgun (WGS) entry which is preliminary data.</text>
</comment>
<dbReference type="InterPro" id="IPR038063">
    <property type="entry name" value="Transpep_catalytic_dom"/>
</dbReference>
<sequence>MSKARVLAGLAALVLLVGCEKPQPDVAPAPLPDKADRVVVLKGERELHLLAGSQTLRVYPVALGFAPEGPKRQSGDGRTPEGHYLLDRRNPNSSFYRSIHVSYPGPEDRERARAMGVDPGGDIMIHGLPNGRGWIGADHARFDWTEGCIAVTNTEMDEIWAMVDDGTPIEIRP</sequence>
<dbReference type="UniPathway" id="UPA00219"/>
<evidence type="ECO:0000256" key="1">
    <source>
        <dbReference type="ARBA" id="ARBA00004752"/>
    </source>
</evidence>
<evidence type="ECO:0000259" key="8">
    <source>
        <dbReference type="PROSITE" id="PS52029"/>
    </source>
</evidence>
<protein>
    <submittedName>
        <fullName evidence="9">L,D-transpeptidase family protein</fullName>
    </submittedName>
</protein>
<organism evidence="9 10">
    <name type="scientific">Thermohalobaculum xanthum</name>
    <dbReference type="NCBI Taxonomy" id="2753746"/>
    <lineage>
        <taxon>Bacteria</taxon>
        <taxon>Pseudomonadati</taxon>
        <taxon>Pseudomonadota</taxon>
        <taxon>Alphaproteobacteria</taxon>
        <taxon>Rhodobacterales</taxon>
        <taxon>Paracoccaceae</taxon>
        <taxon>Thermohalobaculum</taxon>
    </lineage>
</organism>
<dbReference type="CDD" id="cd16913">
    <property type="entry name" value="YkuD_like"/>
    <property type="match status" value="1"/>
</dbReference>
<dbReference type="InterPro" id="IPR005490">
    <property type="entry name" value="LD_TPept_cat_dom"/>
</dbReference>
<dbReference type="GO" id="GO:0016740">
    <property type="term" value="F:transferase activity"/>
    <property type="evidence" value="ECO:0007669"/>
    <property type="project" value="UniProtKB-KW"/>
</dbReference>
<evidence type="ECO:0000313" key="9">
    <source>
        <dbReference type="EMBL" id="MBK0400307.1"/>
    </source>
</evidence>
<dbReference type="AlphaFoldDB" id="A0A8J7SDV7"/>
<evidence type="ECO:0000256" key="5">
    <source>
        <dbReference type="ARBA" id="ARBA00022984"/>
    </source>
</evidence>
<proteinExistence type="inferred from homology"/>
<accession>A0A8J7SDV7</accession>
<dbReference type="Proteomes" id="UP000655420">
    <property type="component" value="Unassembled WGS sequence"/>
</dbReference>
<evidence type="ECO:0000256" key="4">
    <source>
        <dbReference type="ARBA" id="ARBA00022960"/>
    </source>
</evidence>
<keyword evidence="5 7" id="KW-0573">Peptidoglycan synthesis</keyword>
<dbReference type="Pfam" id="PF03734">
    <property type="entry name" value="YkuD"/>
    <property type="match status" value="1"/>
</dbReference>
<comment type="similarity">
    <text evidence="2">Belongs to the YkuD family.</text>
</comment>
<dbReference type="GO" id="GO:0071555">
    <property type="term" value="P:cell wall organization"/>
    <property type="evidence" value="ECO:0007669"/>
    <property type="project" value="UniProtKB-UniRule"/>
</dbReference>
<dbReference type="GO" id="GO:0008360">
    <property type="term" value="P:regulation of cell shape"/>
    <property type="evidence" value="ECO:0007669"/>
    <property type="project" value="UniProtKB-UniRule"/>
</dbReference>
<dbReference type="RefSeq" id="WP_200610917.1">
    <property type="nucleotide sequence ID" value="NZ_JAEHHL010000008.1"/>
</dbReference>
<reference evidence="9" key="1">
    <citation type="submission" date="2020-12" db="EMBL/GenBank/DDBJ databases">
        <title>Bacterial taxonomy.</title>
        <authorList>
            <person name="Pan X."/>
        </authorList>
    </citation>
    <scope>NUCLEOTIDE SEQUENCE</scope>
    <source>
        <strain evidence="9">M0105</strain>
    </source>
</reference>
<dbReference type="EMBL" id="JAEHHL010000008">
    <property type="protein sequence ID" value="MBK0400307.1"/>
    <property type="molecule type" value="Genomic_DNA"/>
</dbReference>
<keyword evidence="3" id="KW-0808">Transferase</keyword>
<feature type="active site" description="Proton donor/acceptor" evidence="7">
    <location>
        <position position="126"/>
    </location>
</feature>
<dbReference type="GO" id="GO:0009252">
    <property type="term" value="P:peptidoglycan biosynthetic process"/>
    <property type="evidence" value="ECO:0007669"/>
    <property type="project" value="UniProtKB-UniPathway"/>
</dbReference>
<feature type="domain" description="L,D-TPase catalytic" evidence="8">
    <location>
        <begin position="36"/>
        <end position="172"/>
    </location>
</feature>
<dbReference type="PROSITE" id="PS52029">
    <property type="entry name" value="LD_TPASE"/>
    <property type="match status" value="1"/>
</dbReference>
<evidence type="ECO:0000256" key="7">
    <source>
        <dbReference type="PROSITE-ProRule" id="PRU01373"/>
    </source>
</evidence>
<dbReference type="PANTHER" id="PTHR36699:SF1">
    <property type="entry name" value="L,D-TRANSPEPTIDASE YAFK-RELATED"/>
    <property type="match status" value="1"/>
</dbReference>
<evidence type="ECO:0000313" key="10">
    <source>
        <dbReference type="Proteomes" id="UP000655420"/>
    </source>
</evidence>
<evidence type="ECO:0000256" key="2">
    <source>
        <dbReference type="ARBA" id="ARBA00005992"/>
    </source>
</evidence>